<accession>A0A1G9H118</accession>
<feature type="compositionally biased region" description="Pro residues" evidence="1">
    <location>
        <begin position="146"/>
        <end position="179"/>
    </location>
</feature>
<keyword evidence="4" id="KW-1185">Reference proteome</keyword>
<keyword evidence="2" id="KW-0472">Membrane</keyword>
<dbReference type="AlphaFoldDB" id="A0A1G9H118"/>
<organism evidence="3 4">
    <name type="scientific">Tessaracoccus oleiagri</name>
    <dbReference type="NCBI Taxonomy" id="686624"/>
    <lineage>
        <taxon>Bacteria</taxon>
        <taxon>Bacillati</taxon>
        <taxon>Actinomycetota</taxon>
        <taxon>Actinomycetes</taxon>
        <taxon>Propionibacteriales</taxon>
        <taxon>Propionibacteriaceae</taxon>
        <taxon>Tessaracoccus</taxon>
    </lineage>
</organism>
<proteinExistence type="predicted"/>
<name>A0A1G9H118_9ACTN</name>
<evidence type="ECO:0000256" key="2">
    <source>
        <dbReference type="SAM" id="Phobius"/>
    </source>
</evidence>
<keyword evidence="2" id="KW-0812">Transmembrane</keyword>
<dbReference type="Proteomes" id="UP000199475">
    <property type="component" value="Unassembled WGS sequence"/>
</dbReference>
<feature type="transmembrane region" description="Helical" evidence="2">
    <location>
        <begin position="329"/>
        <end position="350"/>
    </location>
</feature>
<reference evidence="3 4" key="1">
    <citation type="submission" date="2016-10" db="EMBL/GenBank/DDBJ databases">
        <authorList>
            <person name="de Groot N.N."/>
        </authorList>
    </citation>
    <scope>NUCLEOTIDE SEQUENCE [LARGE SCALE GENOMIC DNA]</scope>
    <source>
        <strain evidence="3 4">CGMCC 1.9159</strain>
    </source>
</reference>
<evidence type="ECO:0000313" key="3">
    <source>
        <dbReference type="EMBL" id="SDL06658.1"/>
    </source>
</evidence>
<evidence type="ECO:0000256" key="1">
    <source>
        <dbReference type="SAM" id="MobiDB-lite"/>
    </source>
</evidence>
<feature type="region of interest" description="Disordered" evidence="1">
    <location>
        <begin position="280"/>
        <end position="301"/>
    </location>
</feature>
<sequence>MGSLTRSVTKGSSDITKPRYARSLGWALSIAVACLALFAGHASAGQTQLEIRVELTRDMVVTVAGALGDEQGRAIKQAPVTAFIDDRPVADAVTRGNGQFAMEFAIPSDLRSGNRQLWVRFAGDGPDSPAQASVTLALGSGATTGNPPPASAPEPAPQQPSGAPAPAPAPAPSPKPVAPPTLTAEADDTAPRNGSVVTLSGLLLTGDGQPLVGAGIDVLDPGGEVPDSFTLTGADGRFTTYYAVPSAQREPMELTVRFPGAEGFPSAKASVKLAVRVLETASPTPSPSPSPEPSPAASEVATAESIITEVTSAPTVEAESEDPSLMTGWVVGAVFVVGATVTIIASMVGLSALRRINVPGGPDPDAEFEFFEDDDALVGSRGRRGY</sequence>
<protein>
    <submittedName>
        <fullName evidence="3">Uncharacterized protein</fullName>
    </submittedName>
</protein>
<evidence type="ECO:0000313" key="4">
    <source>
        <dbReference type="Proteomes" id="UP000199475"/>
    </source>
</evidence>
<feature type="compositionally biased region" description="Pro residues" evidence="1">
    <location>
        <begin position="284"/>
        <end position="294"/>
    </location>
</feature>
<gene>
    <name evidence="3" type="ORF">SAMN04488242_0014</name>
</gene>
<feature type="region of interest" description="Disordered" evidence="1">
    <location>
        <begin position="138"/>
        <end position="193"/>
    </location>
</feature>
<dbReference type="STRING" id="686624.SAMN04488242_0014"/>
<dbReference type="EMBL" id="FNGP01000001">
    <property type="protein sequence ID" value="SDL06658.1"/>
    <property type="molecule type" value="Genomic_DNA"/>
</dbReference>
<dbReference type="PROSITE" id="PS51257">
    <property type="entry name" value="PROKAR_LIPOPROTEIN"/>
    <property type="match status" value="1"/>
</dbReference>
<keyword evidence="2" id="KW-1133">Transmembrane helix</keyword>